<dbReference type="AlphaFoldDB" id="A0AAN5I5F5"/>
<organism evidence="2 3">
    <name type="scientific">Pristionchus mayeri</name>
    <dbReference type="NCBI Taxonomy" id="1317129"/>
    <lineage>
        <taxon>Eukaryota</taxon>
        <taxon>Metazoa</taxon>
        <taxon>Ecdysozoa</taxon>
        <taxon>Nematoda</taxon>
        <taxon>Chromadorea</taxon>
        <taxon>Rhabditida</taxon>
        <taxon>Rhabditina</taxon>
        <taxon>Diplogasteromorpha</taxon>
        <taxon>Diplogasteroidea</taxon>
        <taxon>Neodiplogasteridae</taxon>
        <taxon>Pristionchus</taxon>
    </lineage>
</organism>
<comment type="caution">
    <text evidence="2">The sequence shown here is derived from an EMBL/GenBank/DDBJ whole genome shotgun (WGS) entry which is preliminary data.</text>
</comment>
<feature type="region of interest" description="Disordered" evidence="1">
    <location>
        <begin position="1"/>
        <end position="99"/>
    </location>
</feature>
<accession>A0AAN5I5F5</accession>
<gene>
    <name evidence="2" type="ORF">PMAYCL1PPCAC_23158</name>
</gene>
<protein>
    <submittedName>
        <fullName evidence="2">Uncharacterized protein</fullName>
    </submittedName>
</protein>
<name>A0AAN5I5F5_9BILA</name>
<feature type="compositionally biased region" description="Polar residues" evidence="1">
    <location>
        <begin position="19"/>
        <end position="28"/>
    </location>
</feature>
<feature type="compositionally biased region" description="Basic and acidic residues" evidence="1">
    <location>
        <begin position="52"/>
        <end position="65"/>
    </location>
</feature>
<evidence type="ECO:0000313" key="3">
    <source>
        <dbReference type="Proteomes" id="UP001328107"/>
    </source>
</evidence>
<feature type="region of interest" description="Disordered" evidence="1">
    <location>
        <begin position="158"/>
        <end position="261"/>
    </location>
</feature>
<sequence>MCMKKKNKPQNPQAKANSVRVTATQPKVDSSKKKISSAPAKGPDQPAPSSESRQEEKTCISDHSDLMQISAYKTAKKKGGGSDSGLIVAKPVDRDQDSPEVFENNAQIESLNPINVTQIFMDSVIPQTNVSKQHTDVVDQNTLEAVDAFVEDMIFDPLEPGEEQNPEEPQRRPKANVLQPEDETIAETMSGRHARHSEKRMRPSAARTEHRPPTTPDRLPSVFTPQPPTKSEKGLATCKRAPSRGAVSTRTTTVSRQRPLIDYSHEPLLTQGTIRVKKPSTEHRTVVQTAVPIEPKDNACQRWEIRPNEPPY</sequence>
<proteinExistence type="predicted"/>
<dbReference type="Proteomes" id="UP001328107">
    <property type="component" value="Unassembled WGS sequence"/>
</dbReference>
<reference evidence="3" key="1">
    <citation type="submission" date="2022-10" db="EMBL/GenBank/DDBJ databases">
        <title>Genome assembly of Pristionchus species.</title>
        <authorList>
            <person name="Yoshida K."/>
            <person name="Sommer R.J."/>
        </authorList>
    </citation>
    <scope>NUCLEOTIDE SEQUENCE [LARGE SCALE GENOMIC DNA]</scope>
    <source>
        <strain evidence="3">RS5460</strain>
    </source>
</reference>
<keyword evidence="3" id="KW-1185">Reference proteome</keyword>
<feature type="compositionally biased region" description="Low complexity" evidence="1">
    <location>
        <begin position="247"/>
        <end position="256"/>
    </location>
</feature>
<evidence type="ECO:0000313" key="2">
    <source>
        <dbReference type="EMBL" id="GMR52963.1"/>
    </source>
</evidence>
<dbReference type="EMBL" id="BTRK01000005">
    <property type="protein sequence ID" value="GMR52963.1"/>
    <property type="molecule type" value="Genomic_DNA"/>
</dbReference>
<evidence type="ECO:0000256" key="1">
    <source>
        <dbReference type="SAM" id="MobiDB-lite"/>
    </source>
</evidence>